<comment type="similarity">
    <text evidence="3">Belongs to the SPOT14 family.</text>
</comment>
<dbReference type="InterPro" id="IPR053719">
    <property type="entry name" value="Lipogen_MT_Stabilize_sf"/>
</dbReference>
<comment type="subcellular location">
    <subcellularLocation>
        <location evidence="2">Cytoplasm</location>
    </subcellularLocation>
    <subcellularLocation>
        <location evidence="1">Nucleus</location>
    </subcellularLocation>
</comment>
<evidence type="ECO:0000256" key="3">
    <source>
        <dbReference type="ARBA" id="ARBA00009488"/>
    </source>
</evidence>
<evidence type="ECO:0000256" key="6">
    <source>
        <dbReference type="SAM" id="MobiDB-lite"/>
    </source>
</evidence>
<dbReference type="EMBL" id="JAPWDV010000001">
    <property type="protein sequence ID" value="KAJ6222120.1"/>
    <property type="molecule type" value="Genomic_DNA"/>
</dbReference>
<dbReference type="PANTHER" id="PTHR14315:SF17">
    <property type="entry name" value="MIP21584P"/>
    <property type="match status" value="1"/>
</dbReference>
<proteinExistence type="inferred from homology"/>
<reference evidence="7" key="1">
    <citation type="submission" date="2022-12" db="EMBL/GenBank/DDBJ databases">
        <title>Genome assemblies of Blomia tropicalis.</title>
        <authorList>
            <person name="Cui Y."/>
        </authorList>
    </citation>
    <scope>NUCLEOTIDE SEQUENCE</scope>
    <source>
        <tissue evidence="7">Adult mites</tissue>
    </source>
</reference>
<sequence>MLPMISPDKCTTANVTANLMDRTNTTRRLARSEWYTCSQQSILSAMDRFVKSVNNMDATVLVPSRLRDMETVPLKSSNQSAINGIPSTLTNTDLHSFYLMLNNVKKELLWGPGSMPSTSHGYAMRGTNIAIDRANSIVSSRPIKHSRECSDDSLGSLGSTASSTASDTDSDIDSMLTDRDSIDDHTSHLSVAFSHHLQGLHSILHQLADSADYLSTRYQEEVDSCL</sequence>
<dbReference type="Gene3D" id="6.10.140.1610">
    <property type="match status" value="1"/>
</dbReference>
<protein>
    <recommendedName>
        <fullName evidence="9">Mid1-interacting protein</fullName>
    </recommendedName>
</protein>
<evidence type="ECO:0000313" key="8">
    <source>
        <dbReference type="Proteomes" id="UP001142055"/>
    </source>
</evidence>
<evidence type="ECO:0000256" key="2">
    <source>
        <dbReference type="ARBA" id="ARBA00004496"/>
    </source>
</evidence>
<accession>A0A9Q0MA94</accession>
<dbReference type="OMA" id="QFSKDCI"/>
<comment type="caution">
    <text evidence="7">The sequence shown here is derived from an EMBL/GenBank/DDBJ whole genome shotgun (WGS) entry which is preliminary data.</text>
</comment>
<evidence type="ECO:0008006" key="9">
    <source>
        <dbReference type="Google" id="ProtNLM"/>
    </source>
</evidence>
<evidence type="ECO:0000256" key="4">
    <source>
        <dbReference type="ARBA" id="ARBA00022490"/>
    </source>
</evidence>
<dbReference type="GO" id="GO:0005829">
    <property type="term" value="C:cytosol"/>
    <property type="evidence" value="ECO:0007669"/>
    <property type="project" value="TreeGrafter"/>
</dbReference>
<evidence type="ECO:0000256" key="5">
    <source>
        <dbReference type="ARBA" id="ARBA00023242"/>
    </source>
</evidence>
<name>A0A9Q0MA94_BLOTA</name>
<keyword evidence="4" id="KW-0963">Cytoplasm</keyword>
<dbReference type="GO" id="GO:0005634">
    <property type="term" value="C:nucleus"/>
    <property type="evidence" value="ECO:0007669"/>
    <property type="project" value="UniProtKB-SubCell"/>
</dbReference>
<dbReference type="AlphaFoldDB" id="A0A9Q0MA94"/>
<dbReference type="InterPro" id="IPR009786">
    <property type="entry name" value="Spot_14"/>
</dbReference>
<feature type="region of interest" description="Disordered" evidence="6">
    <location>
        <begin position="145"/>
        <end position="172"/>
    </location>
</feature>
<dbReference type="Proteomes" id="UP001142055">
    <property type="component" value="Chromosome 1"/>
</dbReference>
<evidence type="ECO:0000256" key="1">
    <source>
        <dbReference type="ARBA" id="ARBA00004123"/>
    </source>
</evidence>
<dbReference type="Pfam" id="PF07084">
    <property type="entry name" value="Spot_14"/>
    <property type="match status" value="1"/>
</dbReference>
<dbReference type="PANTHER" id="PTHR14315">
    <property type="entry name" value="SPOT14 FAMILY MEMBER"/>
    <property type="match status" value="1"/>
</dbReference>
<evidence type="ECO:0000313" key="7">
    <source>
        <dbReference type="EMBL" id="KAJ6222120.1"/>
    </source>
</evidence>
<dbReference type="GO" id="GO:0046890">
    <property type="term" value="P:regulation of lipid biosynthetic process"/>
    <property type="evidence" value="ECO:0007669"/>
    <property type="project" value="TreeGrafter"/>
</dbReference>
<keyword evidence="8" id="KW-1185">Reference proteome</keyword>
<keyword evidence="5" id="KW-0539">Nucleus</keyword>
<organism evidence="7 8">
    <name type="scientific">Blomia tropicalis</name>
    <name type="common">Mite</name>
    <dbReference type="NCBI Taxonomy" id="40697"/>
    <lineage>
        <taxon>Eukaryota</taxon>
        <taxon>Metazoa</taxon>
        <taxon>Ecdysozoa</taxon>
        <taxon>Arthropoda</taxon>
        <taxon>Chelicerata</taxon>
        <taxon>Arachnida</taxon>
        <taxon>Acari</taxon>
        <taxon>Acariformes</taxon>
        <taxon>Sarcoptiformes</taxon>
        <taxon>Astigmata</taxon>
        <taxon>Glycyphagoidea</taxon>
        <taxon>Echimyopodidae</taxon>
        <taxon>Blomia</taxon>
    </lineage>
</organism>
<gene>
    <name evidence="7" type="ORF">RDWZM_000665</name>
</gene>
<feature type="compositionally biased region" description="Low complexity" evidence="6">
    <location>
        <begin position="152"/>
        <end position="167"/>
    </location>
</feature>